<accession>A0A1V6N4L9</accession>
<keyword evidence="3" id="KW-0411">Iron-sulfur</keyword>
<dbReference type="EMBL" id="JXMW01000001">
    <property type="protein sequence ID" value="OQD59609.1"/>
    <property type="molecule type" value="Genomic_DNA"/>
</dbReference>
<keyword evidence="1" id="KW-0479">Metal-binding</keyword>
<evidence type="ECO:0000256" key="2">
    <source>
        <dbReference type="ARBA" id="ARBA00023004"/>
    </source>
</evidence>
<dbReference type="AlphaFoldDB" id="A0A1V6N4L9"/>
<name>A0A1V6N4L9_METAZ</name>
<dbReference type="SUPFAM" id="SSF102114">
    <property type="entry name" value="Radical SAM enzymes"/>
    <property type="match status" value="1"/>
</dbReference>
<dbReference type="GO" id="GO:0051536">
    <property type="term" value="F:iron-sulfur cluster binding"/>
    <property type="evidence" value="ECO:0007669"/>
    <property type="project" value="UniProtKB-KW"/>
</dbReference>
<sequence>MFKKINKNGLLPKDIEHLDSKVMITFSFSSLDEKVAKIFEPNVPNLNRRLKAIKKLKDEKFLVGVSLMPLLPFISDSYNAIDKFVSIFSDIGVDYIFGGPLTLFGDGNNDSKTKYYKILNENFPKFVEPTKNIFKEKDYPNINYQNNIYKNLENVCRRYNIKNSIV</sequence>
<dbReference type="Proteomes" id="UP000191661">
    <property type="component" value="Unassembled WGS sequence"/>
</dbReference>
<comment type="caution">
    <text evidence="4">The sequence shown here is derived from an EMBL/GenBank/DDBJ whole genome shotgun (WGS) entry which is preliminary data.</text>
</comment>
<protein>
    <submittedName>
        <fullName evidence="4">Uncharacterized protein</fullName>
    </submittedName>
</protein>
<evidence type="ECO:0000256" key="3">
    <source>
        <dbReference type="ARBA" id="ARBA00023014"/>
    </source>
</evidence>
<reference evidence="4 5" key="1">
    <citation type="submission" date="2014-12" db="EMBL/GenBank/DDBJ databases">
        <title>Genome sequence of Methanobrevibacter arboriphilicus DH1, DSM1125.</title>
        <authorList>
            <person name="Poehlein A."/>
            <person name="Thauer R.K."/>
            <person name="Seedorf H."/>
            <person name="Daniel R."/>
        </authorList>
    </citation>
    <scope>NUCLEOTIDE SEQUENCE [LARGE SCALE GENOMIC DNA]</scope>
    <source>
        <strain evidence="4 5">DH1</strain>
    </source>
</reference>
<dbReference type="InterPro" id="IPR058240">
    <property type="entry name" value="rSAM_sf"/>
</dbReference>
<keyword evidence="2" id="KW-0408">Iron</keyword>
<evidence type="ECO:0000313" key="4">
    <source>
        <dbReference type="EMBL" id="OQD59609.1"/>
    </source>
</evidence>
<gene>
    <name evidence="4" type="ORF">MBBAR_1c00030</name>
</gene>
<dbReference type="Gene3D" id="3.80.30.30">
    <property type="match status" value="1"/>
</dbReference>
<dbReference type="PANTHER" id="PTHR43432">
    <property type="entry name" value="SLR0285 PROTEIN"/>
    <property type="match status" value="1"/>
</dbReference>
<dbReference type="InterPro" id="IPR040086">
    <property type="entry name" value="MJ0683-like"/>
</dbReference>
<organism evidence="4 5">
    <name type="scientific">Methanobrevibacter arboriphilus JCM 13429 = DSM 1125</name>
    <dbReference type="NCBI Taxonomy" id="1300164"/>
    <lineage>
        <taxon>Archaea</taxon>
        <taxon>Methanobacteriati</taxon>
        <taxon>Methanobacteriota</taxon>
        <taxon>Methanomada group</taxon>
        <taxon>Methanobacteria</taxon>
        <taxon>Methanobacteriales</taxon>
        <taxon>Methanobacteriaceae</taxon>
        <taxon>Methanobrevibacter</taxon>
    </lineage>
</organism>
<evidence type="ECO:0000256" key="1">
    <source>
        <dbReference type="ARBA" id="ARBA00022723"/>
    </source>
</evidence>
<proteinExistence type="predicted"/>
<keyword evidence="5" id="KW-1185">Reference proteome</keyword>
<dbReference type="PANTHER" id="PTHR43432:SF5">
    <property type="entry name" value="ELP3_MIAA_NIFB-LIKE RADICAL SAM CORE DOMAIN-CONTAINING PROTEIN"/>
    <property type="match status" value="1"/>
</dbReference>
<dbReference type="GO" id="GO:0046872">
    <property type="term" value="F:metal ion binding"/>
    <property type="evidence" value="ECO:0007669"/>
    <property type="project" value="UniProtKB-KW"/>
</dbReference>
<evidence type="ECO:0000313" key="5">
    <source>
        <dbReference type="Proteomes" id="UP000191661"/>
    </source>
</evidence>